<evidence type="ECO:0000256" key="2">
    <source>
        <dbReference type="SAM" id="Coils"/>
    </source>
</evidence>
<reference evidence="4 5" key="2">
    <citation type="journal article" date="2016" name="Genome Announc.">
        <title>Complete Genome Sequence of a Strain of Azospirillum thiophilum Isolated from a Sulfide Spring.</title>
        <authorList>
            <person name="Fomenkov A."/>
            <person name="Vincze T."/>
            <person name="Grabovich M."/>
            <person name="Anton B.P."/>
            <person name="Dubinina G."/>
            <person name="Orlova M."/>
            <person name="Belousova E."/>
            <person name="Roberts R.J."/>
        </authorList>
    </citation>
    <scope>NUCLEOTIDE SEQUENCE [LARGE SCALE GENOMIC DNA]</scope>
    <source>
        <strain evidence="4 5">BV-S</strain>
    </source>
</reference>
<protein>
    <recommendedName>
        <fullName evidence="1">UPF0335 protein AL072_13070</fullName>
    </recommendedName>
</protein>
<dbReference type="InterPro" id="IPR046367">
    <property type="entry name" value="GapR-like_DNA-bd"/>
</dbReference>
<gene>
    <name evidence="4" type="ORF">AL072_13070</name>
</gene>
<dbReference type="NCBIfam" id="NF010247">
    <property type="entry name" value="PRK13694.1"/>
    <property type="match status" value="1"/>
</dbReference>
<dbReference type="AlphaFoldDB" id="A0AAC8VYS0"/>
<feature type="coiled-coil region" evidence="2">
    <location>
        <begin position="12"/>
        <end position="39"/>
    </location>
</feature>
<comment type="similarity">
    <text evidence="1">Belongs to the UPF0335 family.</text>
</comment>
<dbReference type="InterPro" id="IPR018753">
    <property type="entry name" value="GapR-like"/>
</dbReference>
<evidence type="ECO:0000259" key="3">
    <source>
        <dbReference type="Pfam" id="PF10073"/>
    </source>
</evidence>
<dbReference type="Pfam" id="PF10073">
    <property type="entry name" value="GapR_DNA-bd"/>
    <property type="match status" value="1"/>
</dbReference>
<dbReference type="EMBL" id="CP012401">
    <property type="protein sequence ID" value="ALG71691.1"/>
    <property type="molecule type" value="Genomic_DNA"/>
</dbReference>
<reference evidence="5" key="1">
    <citation type="submission" date="2015-08" db="EMBL/GenBank/DDBJ databases">
        <title>Complete Genome Sequence of Azospirillum thiophilum BV-S.</title>
        <authorList>
            <person name="Fomenkov A."/>
            <person name="Vincze T."/>
            <person name="Grabovich M."/>
            <person name="Dubinina G."/>
            <person name="Orlova M."/>
            <person name="Belousova E."/>
            <person name="Roberts R.J."/>
        </authorList>
    </citation>
    <scope>NUCLEOTIDE SEQUENCE [LARGE SCALE GENOMIC DNA]</scope>
    <source>
        <strain evidence="5">BV-S</strain>
    </source>
</reference>
<accession>A0AAC8VYS0</accession>
<dbReference type="Proteomes" id="UP000069935">
    <property type="component" value="Chromosome 1"/>
</dbReference>
<keyword evidence="2" id="KW-0175">Coiled coil</keyword>
<sequence length="82" mass="9497">MSDVGGIAADRLKSFVERIERLEEEKRGLQEDIKEVYAEAKGTGFDVKIIRQIIRLRKMDKADRQEQEAILELYKEALGMVE</sequence>
<name>A0AAC8VYS0_9PROT</name>
<evidence type="ECO:0000313" key="4">
    <source>
        <dbReference type="EMBL" id="ALG71691.1"/>
    </source>
</evidence>
<dbReference type="GO" id="GO:0003677">
    <property type="term" value="F:DNA binding"/>
    <property type="evidence" value="ECO:0007669"/>
    <property type="project" value="InterPro"/>
</dbReference>
<evidence type="ECO:0000313" key="5">
    <source>
        <dbReference type="Proteomes" id="UP000069935"/>
    </source>
</evidence>
<dbReference type="HAMAP" id="MF_00797">
    <property type="entry name" value="UPF0335"/>
    <property type="match status" value="1"/>
</dbReference>
<dbReference type="KEGG" id="ati:AL072_13070"/>
<proteinExistence type="inferred from homology"/>
<feature type="domain" description="GapR-like DNA-binding" evidence="3">
    <location>
        <begin position="8"/>
        <end position="79"/>
    </location>
</feature>
<keyword evidence="5" id="KW-1185">Reference proteome</keyword>
<evidence type="ECO:0000256" key="1">
    <source>
        <dbReference type="HAMAP-Rule" id="MF_00797"/>
    </source>
</evidence>
<organism evidence="4 5">
    <name type="scientific">Azospirillum thiophilum</name>
    <dbReference type="NCBI Taxonomy" id="528244"/>
    <lineage>
        <taxon>Bacteria</taxon>
        <taxon>Pseudomonadati</taxon>
        <taxon>Pseudomonadota</taxon>
        <taxon>Alphaproteobacteria</taxon>
        <taxon>Rhodospirillales</taxon>
        <taxon>Azospirillaceae</taxon>
        <taxon>Azospirillum</taxon>
    </lineage>
</organism>
<dbReference type="RefSeq" id="WP_045582193.1">
    <property type="nucleotide sequence ID" value="NZ_CP012401.1"/>
</dbReference>